<evidence type="ECO:0000313" key="1">
    <source>
        <dbReference type="EMBL" id="KAK9234533.1"/>
    </source>
</evidence>
<comment type="caution">
    <text evidence="1">The sequence shown here is derived from an EMBL/GenBank/DDBJ whole genome shotgun (WGS) entry which is preliminary data.</text>
</comment>
<keyword evidence="2" id="KW-1185">Reference proteome</keyword>
<organism evidence="1 2">
    <name type="scientific">Lipomyces kononenkoae</name>
    <name type="common">Yeast</name>
    <dbReference type="NCBI Taxonomy" id="34357"/>
    <lineage>
        <taxon>Eukaryota</taxon>
        <taxon>Fungi</taxon>
        <taxon>Dikarya</taxon>
        <taxon>Ascomycota</taxon>
        <taxon>Saccharomycotina</taxon>
        <taxon>Lipomycetes</taxon>
        <taxon>Lipomycetales</taxon>
        <taxon>Lipomycetaceae</taxon>
        <taxon>Lipomyces</taxon>
    </lineage>
</organism>
<dbReference type="EMBL" id="MU971468">
    <property type="protein sequence ID" value="KAK9234533.1"/>
    <property type="molecule type" value="Genomic_DNA"/>
</dbReference>
<gene>
    <name evidence="1" type="ORF">V1525DRAFT_52425</name>
</gene>
<name>A0ACC3SSD6_LIPKO</name>
<reference evidence="2" key="1">
    <citation type="journal article" date="2024" name="Front. Bioeng. Biotechnol.">
        <title>Genome-scale model development and genomic sequencing of the oleaginous clade Lipomyces.</title>
        <authorList>
            <person name="Czajka J.J."/>
            <person name="Han Y."/>
            <person name="Kim J."/>
            <person name="Mondo S.J."/>
            <person name="Hofstad B.A."/>
            <person name="Robles A."/>
            <person name="Haridas S."/>
            <person name="Riley R."/>
            <person name="LaButti K."/>
            <person name="Pangilinan J."/>
            <person name="Andreopoulos W."/>
            <person name="Lipzen A."/>
            <person name="Yan J."/>
            <person name="Wang M."/>
            <person name="Ng V."/>
            <person name="Grigoriev I.V."/>
            <person name="Spatafora J.W."/>
            <person name="Magnuson J.K."/>
            <person name="Baker S.E."/>
            <person name="Pomraning K.R."/>
        </authorList>
    </citation>
    <scope>NUCLEOTIDE SEQUENCE [LARGE SCALE GENOMIC DNA]</scope>
    <source>
        <strain evidence="2">CBS 7786</strain>
    </source>
</reference>
<protein>
    <submittedName>
        <fullName evidence="1">Uncharacterized protein</fullName>
    </submittedName>
</protein>
<proteinExistence type="predicted"/>
<accession>A0ACC3SSD6</accession>
<evidence type="ECO:0000313" key="2">
    <source>
        <dbReference type="Proteomes" id="UP001433508"/>
    </source>
</evidence>
<sequence>MQEMHCSECRCRVIRLWVGLHRVLRSCWVCPLCRTVFPLCPPRFVCVVLSLVPAISLRCLLCCSPFSGCKPTLAYSQMKNVGYSKTKELYESFSSAVSSQQRGTGVAIYKARLKHEEMPRWISNHQRPYRPQQTTACQDCGWIPCRLLGLCLTDRQFIAVLDTFVHMQPFHSTFVGESCHELKCTQVQKHDLLFQDRLLSSSFNFGVLFCDQHREVRRRREKLASM</sequence>
<dbReference type="Proteomes" id="UP001433508">
    <property type="component" value="Unassembled WGS sequence"/>
</dbReference>